<feature type="region of interest" description="Disordered" evidence="1">
    <location>
        <begin position="290"/>
        <end position="315"/>
    </location>
</feature>
<accession>A0A2D0AX61</accession>
<evidence type="ECO:0000313" key="2">
    <source>
        <dbReference type="EMBL" id="OWV11510.1"/>
    </source>
</evidence>
<organism evidence="2 3">
    <name type="scientific">Micromonospora wenchangensis</name>
    <dbReference type="NCBI Taxonomy" id="1185415"/>
    <lineage>
        <taxon>Bacteria</taxon>
        <taxon>Bacillati</taxon>
        <taxon>Actinomycetota</taxon>
        <taxon>Actinomycetes</taxon>
        <taxon>Micromonosporales</taxon>
        <taxon>Micromonosporaceae</taxon>
        <taxon>Micromonospora</taxon>
    </lineage>
</organism>
<protein>
    <submittedName>
        <fullName evidence="2">Uncharacterized protein</fullName>
    </submittedName>
</protein>
<proteinExistence type="predicted"/>
<gene>
    <name evidence="2" type="ORF">B5D80_04260</name>
</gene>
<comment type="caution">
    <text evidence="2">The sequence shown here is derived from an EMBL/GenBank/DDBJ whole genome shotgun (WGS) entry which is preliminary data.</text>
</comment>
<reference evidence="2 3" key="1">
    <citation type="submission" date="2017-03" db="EMBL/GenBank/DDBJ databases">
        <title>Whole genome sequence of Micromonospora wenchangensis, isolated from mangrove soil.</title>
        <authorList>
            <person name="Yang H."/>
        </authorList>
    </citation>
    <scope>NUCLEOTIDE SEQUENCE [LARGE SCALE GENOMIC DNA]</scope>
    <source>
        <strain evidence="2 3">CCTCC AA 2012002</strain>
    </source>
</reference>
<evidence type="ECO:0000256" key="1">
    <source>
        <dbReference type="SAM" id="MobiDB-lite"/>
    </source>
</evidence>
<evidence type="ECO:0000313" key="3">
    <source>
        <dbReference type="Proteomes" id="UP000197174"/>
    </source>
</evidence>
<name>A0A2D0AX61_9ACTN</name>
<keyword evidence="3" id="KW-1185">Reference proteome</keyword>
<feature type="compositionally biased region" description="Basic residues" evidence="1">
    <location>
        <begin position="195"/>
        <end position="210"/>
    </location>
</feature>
<sequence>MAIDADPGVGVQPSPWQRYIMTDADEVLAFFQTTFADVDVLVSAPGPEGAELWGMRAVLGDVVLNDWQCSAQMRVRGVARGLINIIHVRSGRLCITEHGEVNQVAPGHTVLLPAGQVLELECDAVETLTVGLPTALVDEVARFRTETGRVRFAGTSPISIGLERHWLGTLAYVRQVVLADIALATNPLLIGYRRRHEQGRRDPHVHRRLDRRPFRPDPPGSQGRSTGTNRARRQGPPAVSRRARLPTDTDTGWPPLPGWMTVDCLTIEAFTDPPTRFTCGVSGATGRPRIAGSGPWVSPGVTPRGSRAPSARHRRTGTVLAGPVRCRCARIRSAYRSPLALTVRRWVE</sequence>
<dbReference type="EMBL" id="MZMV01000005">
    <property type="protein sequence ID" value="OWV11510.1"/>
    <property type="molecule type" value="Genomic_DNA"/>
</dbReference>
<feature type="region of interest" description="Disordered" evidence="1">
    <location>
        <begin position="195"/>
        <end position="252"/>
    </location>
</feature>
<dbReference type="AlphaFoldDB" id="A0A2D0AX61"/>
<dbReference type="Proteomes" id="UP000197174">
    <property type="component" value="Unassembled WGS sequence"/>
</dbReference>